<evidence type="ECO:0000313" key="5">
    <source>
        <dbReference type="EMBL" id="GAS80807.1"/>
    </source>
</evidence>
<organism evidence="5 6">
    <name type="scientific">Paenibacillus amylolyticus</name>
    <dbReference type="NCBI Taxonomy" id="1451"/>
    <lineage>
        <taxon>Bacteria</taxon>
        <taxon>Bacillati</taxon>
        <taxon>Bacillota</taxon>
        <taxon>Bacilli</taxon>
        <taxon>Bacillales</taxon>
        <taxon>Paenibacillaceae</taxon>
        <taxon>Paenibacillus</taxon>
    </lineage>
</organism>
<dbReference type="InterPro" id="IPR029052">
    <property type="entry name" value="Metallo-depent_PP-like"/>
</dbReference>
<feature type="compositionally biased region" description="Polar residues" evidence="2">
    <location>
        <begin position="150"/>
        <end position="161"/>
    </location>
</feature>
<dbReference type="SUPFAM" id="SSF56300">
    <property type="entry name" value="Metallo-dependent phosphatases"/>
    <property type="match status" value="1"/>
</dbReference>
<dbReference type="Gene3D" id="3.60.21.10">
    <property type="match status" value="1"/>
</dbReference>
<keyword evidence="3" id="KW-0812">Transmembrane</keyword>
<evidence type="ECO:0000256" key="2">
    <source>
        <dbReference type="SAM" id="MobiDB-lite"/>
    </source>
</evidence>
<dbReference type="InterPro" id="IPR052169">
    <property type="entry name" value="CW_Biosynth-Accessory"/>
</dbReference>
<accession>A0A117I0L6</accession>
<feature type="compositionally biased region" description="Polar residues" evidence="2">
    <location>
        <begin position="114"/>
        <end position="126"/>
    </location>
</feature>
<feature type="compositionally biased region" description="Polar residues" evidence="2">
    <location>
        <begin position="134"/>
        <end position="143"/>
    </location>
</feature>
<dbReference type="AlphaFoldDB" id="A0A117I0L6"/>
<reference evidence="5 6" key="1">
    <citation type="journal article" date="2016" name="Genome Announc.">
        <title>Draft Genome Sequence of Paenibacillus amylolyticus Heshi-A3, Isolated from Fermented Rice Bran in a Japanese Fermented Seafood Dish.</title>
        <authorList>
            <person name="Akuzawa S."/>
            <person name="Nagaoka J."/>
            <person name="Kanekatsu M."/>
            <person name="Kubota E."/>
            <person name="Ohtake R."/>
            <person name="Suzuki T."/>
            <person name="Kanesaki Y."/>
        </authorList>
    </citation>
    <scope>NUCLEOTIDE SEQUENCE [LARGE SCALE GENOMIC DNA]</scope>
    <source>
        <strain evidence="5 6">Heshi-A3</strain>
    </source>
</reference>
<feature type="transmembrane region" description="Helical" evidence="3">
    <location>
        <begin position="21"/>
        <end position="46"/>
    </location>
</feature>
<feature type="domain" description="Capsule synthesis protein CapA" evidence="4">
    <location>
        <begin position="164"/>
        <end position="404"/>
    </location>
</feature>
<dbReference type="RefSeq" id="WP_062833621.1">
    <property type="nucleotide sequence ID" value="NZ_BCNV01000001.1"/>
</dbReference>
<proteinExistence type="inferred from homology"/>
<feature type="region of interest" description="Disordered" evidence="2">
    <location>
        <begin position="51"/>
        <end position="161"/>
    </location>
</feature>
<keyword evidence="3" id="KW-1133">Transmembrane helix</keyword>
<keyword evidence="3" id="KW-0472">Membrane</keyword>
<comment type="caution">
    <text evidence="5">The sequence shown here is derived from an EMBL/GenBank/DDBJ whole genome shotgun (WGS) entry which is preliminary data.</text>
</comment>
<evidence type="ECO:0000313" key="6">
    <source>
        <dbReference type="Proteomes" id="UP000069697"/>
    </source>
</evidence>
<dbReference type="Pfam" id="PF09587">
    <property type="entry name" value="PGA_cap"/>
    <property type="match status" value="1"/>
</dbReference>
<dbReference type="PANTHER" id="PTHR33393">
    <property type="entry name" value="POLYGLUTAMINE SYNTHESIS ACCESSORY PROTEIN RV0574C-RELATED"/>
    <property type="match status" value="1"/>
</dbReference>
<dbReference type="PANTHER" id="PTHR33393:SF13">
    <property type="entry name" value="PGA BIOSYNTHESIS PROTEIN CAPA"/>
    <property type="match status" value="1"/>
</dbReference>
<evidence type="ECO:0000259" key="4">
    <source>
        <dbReference type="SMART" id="SM00854"/>
    </source>
</evidence>
<gene>
    <name evidence="5" type="ORF">PAHA3_0880</name>
</gene>
<dbReference type="EMBL" id="BCNV01000001">
    <property type="protein sequence ID" value="GAS80807.1"/>
    <property type="molecule type" value="Genomic_DNA"/>
</dbReference>
<evidence type="ECO:0000256" key="1">
    <source>
        <dbReference type="ARBA" id="ARBA00005662"/>
    </source>
</evidence>
<dbReference type="InterPro" id="IPR019079">
    <property type="entry name" value="Capsule_synth_CapA"/>
</dbReference>
<evidence type="ECO:0000256" key="3">
    <source>
        <dbReference type="SAM" id="Phobius"/>
    </source>
</evidence>
<dbReference type="Proteomes" id="UP000069697">
    <property type="component" value="Unassembled WGS sequence"/>
</dbReference>
<reference evidence="6" key="2">
    <citation type="submission" date="2016-01" db="EMBL/GenBank/DDBJ databases">
        <title>Draft Genome Sequence of Paenibacillus amylolyticus Heshi-A3 that Was Isolated from Fermented Rice Bran with Aging Salted Mackerel, Which Was Named Heshiko as Traditional Fermented Seafood in Japan.</title>
        <authorList>
            <person name="Akuzawa S."/>
            <person name="Nakagawa J."/>
            <person name="Kanekatsu T."/>
            <person name="Kubota E."/>
            <person name="Ohtake R."/>
            <person name="Suzuki T."/>
            <person name="Kanesaki Y."/>
        </authorList>
    </citation>
    <scope>NUCLEOTIDE SEQUENCE [LARGE SCALE GENOMIC DNA]</scope>
    <source>
        <strain evidence="6">Heshi-A3</strain>
    </source>
</reference>
<name>A0A117I0L6_PAEAM</name>
<sequence length="473" mass="50590">MYPPRSERSVKKKKASKRTRNTITIIWTVNIVLIIAIGLVGIFYVMNTRQQQADQPVKQEIVDQDQPSIGDDAKGGDQVSSPDTESDETSDEGPKATDEETTEDAEKTTGAATSDSSGNSSGGKTDSGTKKPAVTSTPSSTKGNAGADTESGTSKPSNSAKDITINFVGDIQFSGKVAELLDKNGYDYPFAKLGRLFKDDDLTIGNLETPITLGGTSAADKTYVYKSSPKALAAMASAGFDAVNLANNHILDQGVEGLVDTLTYLKEYGIAHTGAGMNRDEAYAPAYLERKGMKIALLGFSRVVPETSWKAEGNRAGVAEAYDSTGAVKAIQEARQKADLVIVVAHWGEERVSTPNSDQTRLAHEFVDAGADLVIGGHPHVLQGLEYYKGKWIAYSTGNFIFSRSTTEETWKTAVFQARCSSDANCSMKVIPYEAGLGQAIPMIDEANRLLLEQMAKLSPGIRYDASGVASPN</sequence>
<dbReference type="SMART" id="SM00854">
    <property type="entry name" value="PGA_cap"/>
    <property type="match status" value="1"/>
</dbReference>
<protein>
    <submittedName>
        <fullName evidence="5">Poly-gamma-glutamate biosynthesis protein</fullName>
    </submittedName>
</protein>
<dbReference type="CDD" id="cd07381">
    <property type="entry name" value="MPP_CapA"/>
    <property type="match status" value="1"/>
</dbReference>
<comment type="similarity">
    <text evidence="1">Belongs to the CapA family.</text>
</comment>